<evidence type="ECO:0000256" key="5">
    <source>
        <dbReference type="ARBA" id="ARBA00023002"/>
    </source>
</evidence>
<dbReference type="PIRSF" id="PIRSF000189">
    <property type="entry name" value="D-aa_oxidase"/>
    <property type="match status" value="1"/>
</dbReference>
<dbReference type="PANTHER" id="PTHR11530:SF30">
    <property type="entry name" value="FAD DEPENDENT OXIDOREDUCTASE DOMAIN-CONTAINING PROTEIN"/>
    <property type="match status" value="1"/>
</dbReference>
<feature type="binding site" evidence="6">
    <location>
        <position position="166"/>
    </location>
    <ligand>
        <name>FAD</name>
        <dbReference type="ChEBI" id="CHEBI:57692"/>
    </ligand>
</feature>
<feature type="binding site" evidence="6">
    <location>
        <position position="186"/>
    </location>
    <ligand>
        <name>FAD</name>
        <dbReference type="ChEBI" id="CHEBI:57692"/>
    </ligand>
</feature>
<dbReference type="SUPFAM" id="SSF54373">
    <property type="entry name" value="FAD-linked reductases, C-terminal domain"/>
    <property type="match status" value="1"/>
</dbReference>
<dbReference type="EMBL" id="KB467831">
    <property type="protein sequence ID" value="PCH34190.1"/>
    <property type="molecule type" value="Genomic_DNA"/>
</dbReference>
<dbReference type="Proteomes" id="UP000218811">
    <property type="component" value="Unassembled WGS sequence"/>
</dbReference>
<dbReference type="GO" id="GO:0003884">
    <property type="term" value="F:D-amino-acid oxidase activity"/>
    <property type="evidence" value="ECO:0007669"/>
    <property type="project" value="InterPro"/>
</dbReference>
<dbReference type="GO" id="GO:0071949">
    <property type="term" value="F:FAD binding"/>
    <property type="evidence" value="ECO:0007669"/>
    <property type="project" value="InterPro"/>
</dbReference>
<dbReference type="PANTHER" id="PTHR11530">
    <property type="entry name" value="D-AMINO ACID OXIDASE"/>
    <property type="match status" value="1"/>
</dbReference>
<evidence type="ECO:0000313" key="8">
    <source>
        <dbReference type="EMBL" id="PCH34190.1"/>
    </source>
</evidence>
<protein>
    <submittedName>
        <fullName evidence="8">FAD dependent oxidoreductase</fullName>
    </submittedName>
</protein>
<comment type="cofactor">
    <cofactor evidence="1 6">
        <name>FAD</name>
        <dbReference type="ChEBI" id="CHEBI:57692"/>
    </cofactor>
</comment>
<dbReference type="STRING" id="742152.A0A2H3IW26"/>
<gene>
    <name evidence="8" type="ORF">WOLCODRAFT_135559</name>
</gene>
<keyword evidence="9" id="KW-1185">Reference proteome</keyword>
<feature type="binding site" evidence="6">
    <location>
        <position position="295"/>
    </location>
    <ligand>
        <name>D-dopa</name>
        <dbReference type="ChEBI" id="CHEBI:149689"/>
    </ligand>
</feature>
<evidence type="ECO:0000313" key="9">
    <source>
        <dbReference type="Proteomes" id="UP000218811"/>
    </source>
</evidence>
<dbReference type="OMA" id="ATHMIPR"/>
<organism evidence="8 9">
    <name type="scientific">Wolfiporia cocos (strain MD-104)</name>
    <name type="common">Brown rot fungus</name>
    <dbReference type="NCBI Taxonomy" id="742152"/>
    <lineage>
        <taxon>Eukaryota</taxon>
        <taxon>Fungi</taxon>
        <taxon>Dikarya</taxon>
        <taxon>Basidiomycota</taxon>
        <taxon>Agaricomycotina</taxon>
        <taxon>Agaricomycetes</taxon>
        <taxon>Polyporales</taxon>
        <taxon>Phaeolaceae</taxon>
        <taxon>Wolfiporia</taxon>
    </lineage>
</organism>
<sequence>MADSTTKTEVVILGAGVIGLSIAHVLTTKFPNAYNVRIVARDMPGDLSSQAFASPWAGANWSPIGGFDERTHKRETATFNKLWDMIPTGLVLSLPSRIYYHTADGLDQLWYKDLVRDFRVMDASEVPAGAKGGVRFTTVSVSPEAYLPWLHSELSARGVQFVRRRVHSLGEAAALAGPRGILVNATGLGARSLVGVEDAAVFPIRGQTVIVHAPAITEFVSFPLDSPSPNGEATHMIPRPSPAGNVLLGGTFQPGNWDTSMDAATARGILARCAALAPVLASKETQVLGHNVGLRPARKGGPRVEVEWVDTPLQSELLPVPESSAAGRVMVVHAYGFGPAGYQNSWGAAEEVTDLIQANINAL</sequence>
<dbReference type="AlphaFoldDB" id="A0A2H3IW26"/>
<dbReference type="OrthoDB" id="2015447at2759"/>
<evidence type="ECO:0000259" key="7">
    <source>
        <dbReference type="Pfam" id="PF01266"/>
    </source>
</evidence>
<evidence type="ECO:0000256" key="6">
    <source>
        <dbReference type="PIRSR" id="PIRSR000189-1"/>
    </source>
</evidence>
<evidence type="ECO:0000256" key="1">
    <source>
        <dbReference type="ARBA" id="ARBA00001974"/>
    </source>
</evidence>
<dbReference type="Pfam" id="PF01266">
    <property type="entry name" value="DAO"/>
    <property type="match status" value="1"/>
</dbReference>
<dbReference type="InterPro" id="IPR006076">
    <property type="entry name" value="FAD-dep_OxRdtase"/>
</dbReference>
<dbReference type="Gene3D" id="3.40.50.720">
    <property type="entry name" value="NAD(P)-binding Rossmann-like Domain"/>
    <property type="match status" value="1"/>
</dbReference>
<comment type="similarity">
    <text evidence="2">Belongs to the DAMOX/DASOX family.</text>
</comment>
<keyword evidence="3" id="KW-0285">Flavoprotein</keyword>
<feature type="domain" description="FAD dependent oxidoreductase" evidence="7">
    <location>
        <begin position="10"/>
        <end position="355"/>
    </location>
</feature>
<keyword evidence="4 6" id="KW-0274">FAD</keyword>
<evidence type="ECO:0000256" key="2">
    <source>
        <dbReference type="ARBA" id="ARBA00006730"/>
    </source>
</evidence>
<dbReference type="InterPro" id="IPR023209">
    <property type="entry name" value="DAO"/>
</dbReference>
<dbReference type="Gene3D" id="3.30.9.10">
    <property type="entry name" value="D-Amino Acid Oxidase, subunit A, domain 2"/>
    <property type="match status" value="1"/>
</dbReference>
<dbReference type="GO" id="GO:0005737">
    <property type="term" value="C:cytoplasm"/>
    <property type="evidence" value="ECO:0007669"/>
    <property type="project" value="TreeGrafter"/>
</dbReference>
<evidence type="ECO:0000256" key="3">
    <source>
        <dbReference type="ARBA" id="ARBA00022630"/>
    </source>
</evidence>
<proteinExistence type="inferred from homology"/>
<evidence type="ECO:0000256" key="4">
    <source>
        <dbReference type="ARBA" id="ARBA00022827"/>
    </source>
</evidence>
<dbReference type="GO" id="GO:0019478">
    <property type="term" value="P:D-amino acid catabolic process"/>
    <property type="evidence" value="ECO:0007669"/>
    <property type="project" value="TreeGrafter"/>
</dbReference>
<accession>A0A2H3IW26</accession>
<dbReference type="SUPFAM" id="SSF51971">
    <property type="entry name" value="Nucleotide-binding domain"/>
    <property type="match status" value="1"/>
</dbReference>
<name>A0A2H3IW26_WOLCO</name>
<reference evidence="8 9" key="1">
    <citation type="journal article" date="2012" name="Science">
        <title>The Paleozoic origin of enzymatic lignin decomposition reconstructed from 31 fungal genomes.</title>
        <authorList>
            <person name="Floudas D."/>
            <person name="Binder M."/>
            <person name="Riley R."/>
            <person name="Barry K."/>
            <person name="Blanchette R.A."/>
            <person name="Henrissat B."/>
            <person name="Martinez A.T."/>
            <person name="Otillar R."/>
            <person name="Spatafora J.W."/>
            <person name="Yadav J.S."/>
            <person name="Aerts A."/>
            <person name="Benoit I."/>
            <person name="Boyd A."/>
            <person name="Carlson A."/>
            <person name="Copeland A."/>
            <person name="Coutinho P.M."/>
            <person name="de Vries R.P."/>
            <person name="Ferreira P."/>
            <person name="Findley K."/>
            <person name="Foster B."/>
            <person name="Gaskell J."/>
            <person name="Glotzer D."/>
            <person name="Gorecki P."/>
            <person name="Heitman J."/>
            <person name="Hesse C."/>
            <person name="Hori C."/>
            <person name="Igarashi K."/>
            <person name="Jurgens J.A."/>
            <person name="Kallen N."/>
            <person name="Kersten P."/>
            <person name="Kohler A."/>
            <person name="Kuees U."/>
            <person name="Kumar T.K.A."/>
            <person name="Kuo A."/>
            <person name="LaButti K."/>
            <person name="Larrondo L.F."/>
            <person name="Lindquist E."/>
            <person name="Ling A."/>
            <person name="Lombard V."/>
            <person name="Lucas S."/>
            <person name="Lundell T."/>
            <person name="Martin R."/>
            <person name="McLaughlin D.J."/>
            <person name="Morgenstern I."/>
            <person name="Morin E."/>
            <person name="Murat C."/>
            <person name="Nagy L.G."/>
            <person name="Nolan M."/>
            <person name="Ohm R.A."/>
            <person name="Patyshakuliyeva A."/>
            <person name="Rokas A."/>
            <person name="Ruiz-Duenas F.J."/>
            <person name="Sabat G."/>
            <person name="Salamov A."/>
            <person name="Samejima M."/>
            <person name="Schmutz J."/>
            <person name="Slot J.C."/>
            <person name="St John F."/>
            <person name="Stenlid J."/>
            <person name="Sun H."/>
            <person name="Sun S."/>
            <person name="Syed K."/>
            <person name="Tsang A."/>
            <person name="Wiebenga A."/>
            <person name="Young D."/>
            <person name="Pisabarro A."/>
            <person name="Eastwood D.C."/>
            <person name="Martin F."/>
            <person name="Cullen D."/>
            <person name="Grigoriev I.V."/>
            <person name="Hibbett D.S."/>
        </authorList>
    </citation>
    <scope>NUCLEOTIDE SEQUENCE [LARGE SCALE GENOMIC DNA]</scope>
    <source>
        <strain evidence="8 9">MD-104</strain>
    </source>
</reference>
<keyword evidence="5" id="KW-0560">Oxidoreductase</keyword>